<gene>
    <name evidence="2" type="ORF">MNBD_ACTINO02-459</name>
</gene>
<proteinExistence type="predicted"/>
<protein>
    <recommendedName>
        <fullName evidence="1">YbaK/aminoacyl-tRNA synthetase-associated domain-containing protein</fullName>
    </recommendedName>
</protein>
<dbReference type="AlphaFoldDB" id="A0A3B0RZW8"/>
<organism evidence="2">
    <name type="scientific">hydrothermal vent metagenome</name>
    <dbReference type="NCBI Taxonomy" id="652676"/>
    <lineage>
        <taxon>unclassified sequences</taxon>
        <taxon>metagenomes</taxon>
        <taxon>ecological metagenomes</taxon>
    </lineage>
</organism>
<name>A0A3B0RZW8_9ZZZZ</name>
<dbReference type="InterPro" id="IPR036754">
    <property type="entry name" value="YbaK/aa-tRNA-synt-asso_dom_sf"/>
</dbReference>
<dbReference type="Gene3D" id="3.90.960.10">
    <property type="entry name" value="YbaK/aminoacyl-tRNA synthetase-associated domain"/>
    <property type="match status" value="1"/>
</dbReference>
<evidence type="ECO:0000259" key="1">
    <source>
        <dbReference type="Pfam" id="PF04073"/>
    </source>
</evidence>
<sequence length="167" mass="17280">MVRTPLEAAVIAAARATGFPVDCVECDPNLADTTAFCETYGYTPNQSANTIVVASRRPEGLIAACVVLATHRLDVNGAVRKRLGARKVSFAPAELTTEITGMVLGGVTPFGLPPDVPVWIDADVMAEPYVIVGGGSRSLKLGVPPQALANLAPAQVVVGLANAVQET</sequence>
<dbReference type="EMBL" id="UOEK01000164">
    <property type="protein sequence ID" value="VAV99484.1"/>
    <property type="molecule type" value="Genomic_DNA"/>
</dbReference>
<dbReference type="Pfam" id="PF04073">
    <property type="entry name" value="tRNA_edit"/>
    <property type="match status" value="1"/>
</dbReference>
<dbReference type="GO" id="GO:0002161">
    <property type="term" value="F:aminoacyl-tRNA deacylase activity"/>
    <property type="evidence" value="ECO:0007669"/>
    <property type="project" value="InterPro"/>
</dbReference>
<dbReference type="InterPro" id="IPR007214">
    <property type="entry name" value="YbaK/aa-tRNA-synth-assoc-dom"/>
</dbReference>
<dbReference type="PANTHER" id="PTHR30411:SF1">
    <property type="entry name" value="CYTOPLASMIC PROTEIN"/>
    <property type="match status" value="1"/>
</dbReference>
<dbReference type="SUPFAM" id="SSF55826">
    <property type="entry name" value="YbaK/ProRS associated domain"/>
    <property type="match status" value="1"/>
</dbReference>
<evidence type="ECO:0000313" key="2">
    <source>
        <dbReference type="EMBL" id="VAV99484.1"/>
    </source>
</evidence>
<dbReference type="PANTHER" id="PTHR30411">
    <property type="entry name" value="CYTOPLASMIC PROTEIN"/>
    <property type="match status" value="1"/>
</dbReference>
<reference evidence="2" key="1">
    <citation type="submission" date="2018-06" db="EMBL/GenBank/DDBJ databases">
        <authorList>
            <person name="Zhirakovskaya E."/>
        </authorList>
    </citation>
    <scope>NUCLEOTIDE SEQUENCE</scope>
</reference>
<feature type="domain" description="YbaK/aminoacyl-tRNA synthetase-associated" evidence="1">
    <location>
        <begin position="28"/>
        <end position="150"/>
    </location>
</feature>
<accession>A0A3B0RZW8</accession>